<sequence>MGMKPHVSNCISSIFVLKENSTLTFYTEVYLTEFAIPGIEAKKTIRMLFLVAVAAVLLANAECFTHQDANNYMDYVLSSKFSSEAQYSRLDPIKLPDIKIDLISKRIWDNKAELKKGELHNLSTVKRINDCSVPHWSSANVTFICTLSFSKLVVNYTANVSYDNMQLIFYPTTAVTETLLTIQITSSKVENIPSLKLLIVNSVGKMYVTSRMISVGDVSQMVGPPIRDAIVESSTTNLHQILTGRFKEALSYSIYKTPVPFV</sequence>
<keyword evidence="2" id="KW-1185">Reference proteome</keyword>
<dbReference type="EMBL" id="BGPR01000011">
    <property type="protein sequence ID" value="GBL76925.1"/>
    <property type="molecule type" value="Genomic_DNA"/>
</dbReference>
<evidence type="ECO:0000313" key="2">
    <source>
        <dbReference type="Proteomes" id="UP000499080"/>
    </source>
</evidence>
<dbReference type="Proteomes" id="UP000499080">
    <property type="component" value="Unassembled WGS sequence"/>
</dbReference>
<proteinExistence type="predicted"/>
<reference evidence="1 2" key="1">
    <citation type="journal article" date="2019" name="Sci. Rep.">
        <title>Orb-weaving spider Araneus ventricosus genome elucidates the spidroin gene catalogue.</title>
        <authorList>
            <person name="Kono N."/>
            <person name="Nakamura H."/>
            <person name="Ohtoshi R."/>
            <person name="Moran D.A.P."/>
            <person name="Shinohara A."/>
            <person name="Yoshida Y."/>
            <person name="Fujiwara M."/>
            <person name="Mori M."/>
            <person name="Tomita M."/>
            <person name="Arakawa K."/>
        </authorList>
    </citation>
    <scope>NUCLEOTIDE SEQUENCE [LARGE SCALE GENOMIC DNA]</scope>
</reference>
<dbReference type="OrthoDB" id="6428476at2759"/>
<dbReference type="Gene3D" id="3.15.10.50">
    <property type="match status" value="1"/>
</dbReference>
<dbReference type="AlphaFoldDB" id="A0A4Y2ACD0"/>
<name>A0A4Y2ACD0_ARAVE</name>
<comment type="caution">
    <text evidence="1">The sequence shown here is derived from an EMBL/GenBank/DDBJ whole genome shotgun (WGS) entry which is preliminary data.</text>
</comment>
<organism evidence="1 2">
    <name type="scientific">Araneus ventricosus</name>
    <name type="common">Orbweaver spider</name>
    <name type="synonym">Epeira ventricosa</name>
    <dbReference type="NCBI Taxonomy" id="182803"/>
    <lineage>
        <taxon>Eukaryota</taxon>
        <taxon>Metazoa</taxon>
        <taxon>Ecdysozoa</taxon>
        <taxon>Arthropoda</taxon>
        <taxon>Chelicerata</taxon>
        <taxon>Arachnida</taxon>
        <taxon>Araneae</taxon>
        <taxon>Araneomorphae</taxon>
        <taxon>Entelegynae</taxon>
        <taxon>Araneoidea</taxon>
        <taxon>Araneidae</taxon>
        <taxon>Araneus</taxon>
    </lineage>
</organism>
<dbReference type="InterPro" id="IPR038602">
    <property type="entry name" value="Mite_allergen_7_sf"/>
</dbReference>
<accession>A0A4Y2ACD0</accession>
<dbReference type="InterPro" id="IPR020234">
    <property type="entry name" value="Mite_allergen_group-7"/>
</dbReference>
<evidence type="ECO:0000313" key="1">
    <source>
        <dbReference type="EMBL" id="GBL76925.1"/>
    </source>
</evidence>
<protein>
    <submittedName>
        <fullName evidence="1">Uncharacterized protein</fullName>
    </submittedName>
</protein>
<dbReference type="Pfam" id="PF16984">
    <property type="entry name" value="Grp7_allergen"/>
    <property type="match status" value="1"/>
</dbReference>
<gene>
    <name evidence="1" type="ORF">AVEN_12601_1</name>
</gene>